<evidence type="ECO:0000256" key="2">
    <source>
        <dbReference type="SAM" id="Phobius"/>
    </source>
</evidence>
<dbReference type="AlphaFoldDB" id="A0A8T0A2B1"/>
<evidence type="ECO:0000313" key="5">
    <source>
        <dbReference type="Proteomes" id="UP000605970"/>
    </source>
</evidence>
<dbReference type="GO" id="GO:0016936">
    <property type="term" value="F:galactoside binding"/>
    <property type="evidence" value="ECO:0007669"/>
    <property type="project" value="TreeGrafter"/>
</dbReference>
<dbReference type="Pfam" id="PF00337">
    <property type="entry name" value="Gal-bind_lectin"/>
    <property type="match status" value="2"/>
</dbReference>
<evidence type="ECO:0000313" key="4">
    <source>
        <dbReference type="EMBL" id="KAF7639692.1"/>
    </source>
</evidence>
<dbReference type="SUPFAM" id="SSF49899">
    <property type="entry name" value="Concanavalin A-like lectins/glucanases"/>
    <property type="match status" value="2"/>
</dbReference>
<keyword evidence="2" id="KW-0812">Transmembrane</keyword>
<feature type="transmembrane region" description="Helical" evidence="2">
    <location>
        <begin position="429"/>
        <end position="462"/>
    </location>
</feature>
<evidence type="ECO:0000259" key="3">
    <source>
        <dbReference type="PROSITE" id="PS51304"/>
    </source>
</evidence>
<keyword evidence="1" id="KW-0430">Lectin</keyword>
<dbReference type="EMBL" id="JABEBT010000004">
    <property type="protein sequence ID" value="KAF7639692.1"/>
    <property type="molecule type" value="Genomic_DNA"/>
</dbReference>
<dbReference type="PROSITE" id="PS51304">
    <property type="entry name" value="GALECTIN"/>
    <property type="match status" value="2"/>
</dbReference>
<dbReference type="InterPro" id="IPR044156">
    <property type="entry name" value="Galectin-like"/>
</dbReference>
<accession>A0A8T0A2B1</accession>
<name>A0A8T0A2B1_9BILA</name>
<gene>
    <name evidence="4" type="ORF">Mgra_00001016</name>
</gene>
<dbReference type="Proteomes" id="UP000605970">
    <property type="component" value="Unassembled WGS sequence"/>
</dbReference>
<proteinExistence type="predicted"/>
<sequence>MFSMIRGGLDSPIYLKNPIGQTGVPISILIYADLNYFNISINGGDYIDYPLQAPPWTVNYVMIQGAISDVKFYGYDQNLSTCPTLIKKFPIFKLPKNILKLENELIENEEIIIIGKIIKPFKRIKINFLHGALQVHTIFGQTVFQLKITKDCSSVNSFYDEEWILNPSCNKHKNLKANQNIKINIKIKSIYDYIYLIETNEDLYKGKGKIPIPFTATEYIQVRRQDNGFILLTDKVNTQHKLHYVNMDQCMLQPEQEEIGSYGLIFEKQNGYLCDEILICYPSQLVRNSSNGMTPVILYRLPKIVKKRSIFVGNDSIIYNEYFSKIEKGAPLHKFAGCGCSINIWYKKPTIPSNILIPNNSINLLNKKDKDCPIRYTNTTIIKLGNILNKEEKIINFTLLIGYTKQILINITLFNEEITFYSIRFNENIIHFLTLLYIIYLIFLNILSNYLMYLIIQLICLIQSNLRKFLLIKFLYGVQEENKYIGVTFFGLEVNLNKNKVIAYSKKFNDTRSEISSTESNLFKKGKPFECEIKVLPGHFKSSDLKLFINKEYQSNYSFDIFIPPRMINRISMGVMELFYVLRQKFQLQKKYPMEEVLKYFYYMMQAIGDVVLYLKFIFNFNDSITVKNMKYKRGKNSLLLLNSRKDNKWEIDEVYDNPVQTGMDIIILIYAENDYYNISINGGDYIHYEHKMPSWTVTNIMVRFNFTFSSRS</sequence>
<feature type="domain" description="Galectin" evidence="3">
    <location>
        <begin position="1"/>
        <end position="85"/>
    </location>
</feature>
<evidence type="ECO:0000256" key="1">
    <source>
        <dbReference type="ARBA" id="ARBA00022734"/>
    </source>
</evidence>
<dbReference type="InterPro" id="IPR001079">
    <property type="entry name" value="Galectin_CRD"/>
</dbReference>
<keyword evidence="5" id="KW-1185">Reference proteome</keyword>
<dbReference type="Gene3D" id="2.60.120.200">
    <property type="match status" value="3"/>
</dbReference>
<dbReference type="GO" id="GO:0030246">
    <property type="term" value="F:carbohydrate binding"/>
    <property type="evidence" value="ECO:0007669"/>
    <property type="project" value="UniProtKB-KW"/>
</dbReference>
<dbReference type="PANTHER" id="PTHR11346">
    <property type="entry name" value="GALECTIN"/>
    <property type="match status" value="1"/>
</dbReference>
<organism evidence="4 5">
    <name type="scientific">Meloidogyne graminicola</name>
    <dbReference type="NCBI Taxonomy" id="189291"/>
    <lineage>
        <taxon>Eukaryota</taxon>
        <taxon>Metazoa</taxon>
        <taxon>Ecdysozoa</taxon>
        <taxon>Nematoda</taxon>
        <taxon>Chromadorea</taxon>
        <taxon>Rhabditida</taxon>
        <taxon>Tylenchina</taxon>
        <taxon>Tylenchomorpha</taxon>
        <taxon>Tylenchoidea</taxon>
        <taxon>Meloidogynidae</taxon>
        <taxon>Meloidogyninae</taxon>
        <taxon>Meloidogyne</taxon>
    </lineage>
</organism>
<keyword evidence="2" id="KW-1133">Transmembrane helix</keyword>
<comment type="caution">
    <text evidence="4">The sequence shown here is derived from an EMBL/GenBank/DDBJ whole genome shotgun (WGS) entry which is preliminary data.</text>
</comment>
<dbReference type="InterPro" id="IPR013320">
    <property type="entry name" value="ConA-like_dom_sf"/>
</dbReference>
<protein>
    <submittedName>
        <fullName evidence="4">Galectin</fullName>
    </submittedName>
</protein>
<dbReference type="PANTHER" id="PTHR11346:SF176">
    <property type="entry name" value="32 KDA BETA-GALACTOSIDE-BINDING LECTIN LEC-3"/>
    <property type="match status" value="1"/>
</dbReference>
<keyword evidence="2" id="KW-0472">Membrane</keyword>
<feature type="domain" description="Galectin" evidence="3">
    <location>
        <begin position="559"/>
        <end position="713"/>
    </location>
</feature>
<reference evidence="4" key="1">
    <citation type="journal article" date="2020" name="Ecol. Evol.">
        <title>Genome structure and content of the rice root-knot nematode (Meloidogyne graminicola).</title>
        <authorList>
            <person name="Phan N.T."/>
            <person name="Danchin E.G.J."/>
            <person name="Klopp C."/>
            <person name="Perfus-Barbeoch L."/>
            <person name="Kozlowski D.K."/>
            <person name="Koutsovoulos G.D."/>
            <person name="Lopez-Roques C."/>
            <person name="Bouchez O."/>
            <person name="Zahm M."/>
            <person name="Besnard G."/>
            <person name="Bellafiore S."/>
        </authorList>
    </citation>
    <scope>NUCLEOTIDE SEQUENCE</scope>
    <source>
        <strain evidence="4">VN-18</strain>
    </source>
</reference>